<feature type="region of interest" description="Disordered" evidence="4">
    <location>
        <begin position="16"/>
        <end position="41"/>
    </location>
</feature>
<name>A0A0K8TQH1_TABBR</name>
<evidence type="ECO:0000256" key="2">
    <source>
        <dbReference type="ARBA" id="ARBA00023043"/>
    </source>
</evidence>
<accession>A0A0K8TQH1</accession>
<dbReference type="InterPro" id="IPR002110">
    <property type="entry name" value="Ankyrin_rpt"/>
</dbReference>
<dbReference type="GO" id="GO:0051059">
    <property type="term" value="F:NF-kappaB binding"/>
    <property type="evidence" value="ECO:0007669"/>
    <property type="project" value="TreeGrafter"/>
</dbReference>
<keyword evidence="2 3" id="KW-0040">ANK repeat</keyword>
<dbReference type="SMART" id="SM00248">
    <property type="entry name" value="ANK"/>
    <property type="match status" value="5"/>
</dbReference>
<evidence type="ECO:0000256" key="3">
    <source>
        <dbReference type="PROSITE-ProRule" id="PRU00023"/>
    </source>
</evidence>
<feature type="repeat" description="ANK" evidence="3">
    <location>
        <begin position="211"/>
        <end position="231"/>
    </location>
</feature>
<evidence type="ECO:0000256" key="4">
    <source>
        <dbReference type="SAM" id="MobiDB-lite"/>
    </source>
</evidence>
<proteinExistence type="evidence at transcript level"/>
<feature type="repeat" description="ANK" evidence="3">
    <location>
        <begin position="297"/>
        <end position="329"/>
    </location>
</feature>
<feature type="non-terminal residue" evidence="5">
    <location>
        <position position="1"/>
    </location>
</feature>
<dbReference type="EMBL" id="GDAI01001463">
    <property type="protein sequence ID" value="JAI16140.1"/>
    <property type="molecule type" value="mRNA"/>
</dbReference>
<dbReference type="PRINTS" id="PR01415">
    <property type="entry name" value="ANKYRIN"/>
</dbReference>
<sequence>KEPTIEKEDLHSACVDSGFLSGPLQSESGEESEPVKSDHQRVLSDTSINNFDSGFLGNLSESDHTDQKSSKIATYHMKLKNDLSQDLSEWFCDLSLSSNQPVNDLNINQLSARNYLQKIKESCLVSERQANSWENFYQQNNDGDTQLHLAIICGFVNVAFALIRITPHPCLLNIRNDDALSPLHLGVLTGQTSIVRKLLLAGADATIRDATGNTPLHTACICGDMEMVKMLTLPLDVSDPRETSFKQFPHKPSQSNLEIRNFEGKRCIHIAAEDGHIEILRNLVACGADVNAREGKSGKTALHIAIENRNENLINVLLRECEALNLEQPNYAGLTAYQLAAIAHYEQILSTLKMCGAEPLTPPESDEDSDFEDCQIYSRYAEANFFKSFNGPKTIHVI</sequence>
<reference evidence="5" key="1">
    <citation type="journal article" date="2015" name="Insect Biochem. Mol. Biol.">
        <title>An insight into the sialome of the horse fly, Tabanus bromius.</title>
        <authorList>
            <person name="Ribeiro J.M."/>
            <person name="Kazimirova M."/>
            <person name="Takac P."/>
            <person name="Andersen J.F."/>
            <person name="Francischetti I.M."/>
        </authorList>
    </citation>
    <scope>NUCLEOTIDE SEQUENCE</scope>
</reference>
<evidence type="ECO:0000256" key="1">
    <source>
        <dbReference type="ARBA" id="ARBA00022737"/>
    </source>
</evidence>
<dbReference type="GO" id="GO:0071356">
    <property type="term" value="P:cellular response to tumor necrosis factor"/>
    <property type="evidence" value="ECO:0007669"/>
    <property type="project" value="TreeGrafter"/>
</dbReference>
<dbReference type="InterPro" id="IPR051070">
    <property type="entry name" value="NF-kappa-B_inhibitor"/>
</dbReference>
<dbReference type="InterPro" id="IPR036770">
    <property type="entry name" value="Ankyrin_rpt-contain_sf"/>
</dbReference>
<dbReference type="GO" id="GO:0005829">
    <property type="term" value="C:cytosol"/>
    <property type="evidence" value="ECO:0007669"/>
    <property type="project" value="TreeGrafter"/>
</dbReference>
<dbReference type="Pfam" id="PF12796">
    <property type="entry name" value="Ank_2"/>
    <property type="match status" value="2"/>
</dbReference>
<keyword evidence="1" id="KW-0677">Repeat</keyword>
<evidence type="ECO:0000313" key="5">
    <source>
        <dbReference type="EMBL" id="JAI16140.1"/>
    </source>
</evidence>
<dbReference type="PANTHER" id="PTHR46680">
    <property type="entry name" value="NF-KAPPA-B INHIBITOR ALPHA"/>
    <property type="match status" value="1"/>
</dbReference>
<dbReference type="PROSITE" id="PS50297">
    <property type="entry name" value="ANK_REP_REGION"/>
    <property type="match status" value="4"/>
</dbReference>
<protein>
    <submittedName>
        <fullName evidence="5">Uncharacterized protein</fullName>
    </submittedName>
</protein>
<dbReference type="AlphaFoldDB" id="A0A0K8TQH1"/>
<dbReference type="SUPFAM" id="SSF48403">
    <property type="entry name" value="Ankyrin repeat"/>
    <property type="match status" value="1"/>
</dbReference>
<dbReference type="Gene3D" id="1.25.40.20">
    <property type="entry name" value="Ankyrin repeat-containing domain"/>
    <property type="match status" value="1"/>
</dbReference>
<dbReference type="PROSITE" id="PS50088">
    <property type="entry name" value="ANK_REPEAT"/>
    <property type="match status" value="4"/>
</dbReference>
<feature type="repeat" description="ANK" evidence="3">
    <location>
        <begin position="178"/>
        <end position="210"/>
    </location>
</feature>
<feature type="repeat" description="ANK" evidence="3">
    <location>
        <begin position="263"/>
        <end position="295"/>
    </location>
</feature>
<organism evidence="5">
    <name type="scientific">Tabanus bromius</name>
    <name type="common">Band-eyed brown horse fly</name>
    <dbReference type="NCBI Taxonomy" id="304241"/>
    <lineage>
        <taxon>Eukaryota</taxon>
        <taxon>Metazoa</taxon>
        <taxon>Ecdysozoa</taxon>
        <taxon>Arthropoda</taxon>
        <taxon>Hexapoda</taxon>
        <taxon>Insecta</taxon>
        <taxon>Pterygota</taxon>
        <taxon>Neoptera</taxon>
        <taxon>Endopterygota</taxon>
        <taxon>Diptera</taxon>
        <taxon>Brachycera</taxon>
        <taxon>Tabanomorpha</taxon>
        <taxon>Tabanoidea</taxon>
        <taxon>Tabanidae</taxon>
        <taxon>Tabanus</taxon>
    </lineage>
</organism>
<dbReference type="PANTHER" id="PTHR46680:SF3">
    <property type="entry name" value="NF-KAPPA-B INHIBITOR CACTUS"/>
    <property type="match status" value="1"/>
</dbReference>